<comment type="catalytic activity">
    <reaction evidence="6">
        <text>adenosine(37) in tRNA1(Val) + S-adenosyl-L-methionine = N(6)-methyladenosine(37) in tRNA1(Val) + S-adenosyl-L-homocysteine + H(+)</text>
        <dbReference type="Rhea" id="RHEA:43160"/>
        <dbReference type="Rhea" id="RHEA-COMP:10369"/>
        <dbReference type="Rhea" id="RHEA-COMP:10370"/>
        <dbReference type="ChEBI" id="CHEBI:15378"/>
        <dbReference type="ChEBI" id="CHEBI:57856"/>
        <dbReference type="ChEBI" id="CHEBI:59789"/>
        <dbReference type="ChEBI" id="CHEBI:74411"/>
        <dbReference type="ChEBI" id="CHEBI:74449"/>
        <dbReference type="EC" id="2.1.1.223"/>
    </reaction>
</comment>
<dbReference type="GO" id="GO:0003676">
    <property type="term" value="F:nucleic acid binding"/>
    <property type="evidence" value="ECO:0007669"/>
    <property type="project" value="InterPro"/>
</dbReference>
<evidence type="ECO:0000256" key="1">
    <source>
        <dbReference type="ARBA" id="ARBA00022490"/>
    </source>
</evidence>
<dbReference type="RefSeq" id="WP_017051034.1">
    <property type="nucleotide sequence ID" value="NZ_AJYW02000017.1"/>
</dbReference>
<keyword evidence="4 6" id="KW-0949">S-adenosyl-L-methionine</keyword>
<keyword evidence="5 6" id="KW-0819">tRNA processing</keyword>
<dbReference type="GO" id="GO:0005737">
    <property type="term" value="C:cytoplasm"/>
    <property type="evidence" value="ECO:0007669"/>
    <property type="project" value="UniProtKB-SubCell"/>
</dbReference>
<keyword evidence="1 6" id="KW-0963">Cytoplasm</keyword>
<dbReference type="PANTHER" id="PTHR47739:SF1">
    <property type="entry name" value="TRNA1(VAL) (ADENINE(37)-N6)-METHYLTRANSFERASE"/>
    <property type="match status" value="1"/>
</dbReference>
<comment type="function">
    <text evidence="6">Specifically methylates the adenine in position 37 of tRNA(1)(Val) (anticodon cmo5UAC).</text>
</comment>
<dbReference type="GO" id="GO:0008033">
    <property type="term" value="P:tRNA processing"/>
    <property type="evidence" value="ECO:0007669"/>
    <property type="project" value="UniProtKB-UniRule"/>
</dbReference>
<keyword evidence="2 6" id="KW-0489">Methyltransferase</keyword>
<dbReference type="GO" id="GO:0016430">
    <property type="term" value="F:tRNA (adenine-N6)-methyltransferase activity"/>
    <property type="evidence" value="ECO:0007669"/>
    <property type="project" value="UniProtKB-UniRule"/>
</dbReference>
<dbReference type="EC" id="2.1.1.223" evidence="6"/>
<protein>
    <recommendedName>
        <fullName evidence="6">tRNA1(Val) (adenine(37)-N6)-methyltransferase</fullName>
        <ecNumber evidence="6">2.1.1.223</ecNumber>
    </recommendedName>
    <alternativeName>
        <fullName evidence="6">tRNA m6A37 methyltransferase</fullName>
    </alternativeName>
</protein>
<dbReference type="Proteomes" id="UP000094165">
    <property type="component" value="Unassembled WGS sequence"/>
</dbReference>
<evidence type="ECO:0000313" key="8">
    <source>
        <dbReference type="EMBL" id="OEE79755.1"/>
    </source>
</evidence>
<evidence type="ECO:0000256" key="2">
    <source>
        <dbReference type="ARBA" id="ARBA00022603"/>
    </source>
</evidence>
<keyword evidence="3 6" id="KW-0808">Transferase</keyword>
<reference evidence="8 9" key="1">
    <citation type="journal article" date="2012" name="Science">
        <title>Ecological populations of bacteria act as socially cohesive units of antibiotic production and resistance.</title>
        <authorList>
            <person name="Cordero O.X."/>
            <person name="Wildschutte H."/>
            <person name="Kirkup B."/>
            <person name="Proehl S."/>
            <person name="Ngo L."/>
            <person name="Hussain F."/>
            <person name="Le Roux F."/>
            <person name="Mincer T."/>
            <person name="Polz M.F."/>
        </authorList>
    </citation>
    <scope>NUCLEOTIDE SEQUENCE [LARGE SCALE GENOMIC DNA]</scope>
    <source>
        <strain evidence="8 9">FF-238</strain>
    </source>
</reference>
<proteinExistence type="inferred from homology"/>
<dbReference type="SUPFAM" id="SSF53335">
    <property type="entry name" value="S-adenosyl-L-methionine-dependent methyltransferases"/>
    <property type="match status" value="1"/>
</dbReference>
<accession>A0A1E5D7S6</accession>
<gene>
    <name evidence="8" type="ORF">A130_01375</name>
</gene>
<dbReference type="CDD" id="cd02440">
    <property type="entry name" value="AdoMet_MTases"/>
    <property type="match status" value="1"/>
</dbReference>
<evidence type="ECO:0000256" key="6">
    <source>
        <dbReference type="HAMAP-Rule" id="MF_01872"/>
    </source>
</evidence>
<evidence type="ECO:0000259" key="7">
    <source>
        <dbReference type="Pfam" id="PF05175"/>
    </source>
</evidence>
<dbReference type="EMBL" id="AJYW02000017">
    <property type="protein sequence ID" value="OEE79755.1"/>
    <property type="molecule type" value="Genomic_DNA"/>
</dbReference>
<dbReference type="Gene3D" id="3.40.50.150">
    <property type="entry name" value="Vaccinia Virus protein VP39"/>
    <property type="match status" value="1"/>
</dbReference>
<keyword evidence="9" id="KW-1185">Reference proteome</keyword>
<organism evidence="8 9">
    <name type="scientific">Vibrio genomosp. F6 str. FF-238</name>
    <dbReference type="NCBI Taxonomy" id="1191298"/>
    <lineage>
        <taxon>Bacteria</taxon>
        <taxon>Pseudomonadati</taxon>
        <taxon>Pseudomonadota</taxon>
        <taxon>Gammaproteobacteria</taxon>
        <taxon>Vibrionales</taxon>
        <taxon>Vibrionaceae</taxon>
        <taxon>Vibrio</taxon>
    </lineage>
</organism>
<dbReference type="Pfam" id="PF05175">
    <property type="entry name" value="MTS"/>
    <property type="match status" value="1"/>
</dbReference>
<sequence>MKSSTLKTKSFNFKQFSINGGQSGMPVSTDGVLLGAWFEPHQAQTILDLGTGTGLLALMCAQRFPNAKLQAIDIDQHAIQAATHNFQSSLWSPRIKGLLGDILTQDFSHTFDAIICNPPYFNNGEQSQHTQRATARHTDTLSHRDLLARSHALLSEQGKASFILPKVEGQAFIEMAKEMGWFLSRICTVKPSERKPEHRILFELSKQPEETSVECLTIHGANGYSDDFIALTKDFYLKM</sequence>
<dbReference type="InterPro" id="IPR002052">
    <property type="entry name" value="DNA_methylase_N6_adenine_CS"/>
</dbReference>
<dbReference type="PRINTS" id="PR00507">
    <property type="entry name" value="N12N6MTFRASE"/>
</dbReference>
<evidence type="ECO:0000313" key="9">
    <source>
        <dbReference type="Proteomes" id="UP000094165"/>
    </source>
</evidence>
<dbReference type="InterPro" id="IPR022882">
    <property type="entry name" value="tRNA_adenine-N6_MeTrfase"/>
</dbReference>
<dbReference type="InterPro" id="IPR050210">
    <property type="entry name" value="tRNA_Adenine-N(6)_MTase"/>
</dbReference>
<dbReference type="PANTHER" id="PTHR47739">
    <property type="entry name" value="TRNA1(VAL) (ADENINE(37)-N6)-METHYLTRANSFERASE"/>
    <property type="match status" value="1"/>
</dbReference>
<dbReference type="InterPro" id="IPR029063">
    <property type="entry name" value="SAM-dependent_MTases_sf"/>
</dbReference>
<name>A0A1E5D7S6_9VIBR</name>
<dbReference type="AlphaFoldDB" id="A0A1E5D7S6"/>
<comment type="subcellular location">
    <subcellularLocation>
        <location evidence="6">Cytoplasm</location>
    </subcellularLocation>
</comment>
<evidence type="ECO:0000256" key="4">
    <source>
        <dbReference type="ARBA" id="ARBA00022691"/>
    </source>
</evidence>
<dbReference type="InterPro" id="IPR007848">
    <property type="entry name" value="Small_mtfrase_dom"/>
</dbReference>
<feature type="domain" description="Methyltransferase small" evidence="7">
    <location>
        <begin position="37"/>
        <end position="130"/>
    </location>
</feature>
<evidence type="ECO:0000256" key="5">
    <source>
        <dbReference type="ARBA" id="ARBA00022694"/>
    </source>
</evidence>
<dbReference type="GO" id="GO:0032259">
    <property type="term" value="P:methylation"/>
    <property type="evidence" value="ECO:0007669"/>
    <property type="project" value="UniProtKB-KW"/>
</dbReference>
<dbReference type="PROSITE" id="PS00092">
    <property type="entry name" value="N6_MTASE"/>
    <property type="match status" value="1"/>
</dbReference>
<dbReference type="HAMAP" id="MF_01872">
    <property type="entry name" value="tRNA_methyltr_YfiC"/>
    <property type="match status" value="1"/>
</dbReference>
<comment type="similarity">
    <text evidence="6">Belongs to the methyltransferase superfamily. tRNA (adenine-N(6)-)-methyltransferase family.</text>
</comment>
<comment type="caution">
    <text evidence="8">The sequence shown here is derived from an EMBL/GenBank/DDBJ whole genome shotgun (WGS) entry which is preliminary data.</text>
</comment>
<evidence type="ECO:0000256" key="3">
    <source>
        <dbReference type="ARBA" id="ARBA00022679"/>
    </source>
</evidence>